<proteinExistence type="predicted"/>
<dbReference type="Proteomes" id="UP000288716">
    <property type="component" value="Unassembled WGS sequence"/>
</dbReference>
<comment type="subcellular location">
    <subcellularLocation>
        <location evidence="1">Cytoplasm</location>
    </subcellularLocation>
</comment>
<dbReference type="EMBL" id="NCKV01004915">
    <property type="protein sequence ID" value="RWS24406.1"/>
    <property type="molecule type" value="Genomic_DNA"/>
</dbReference>
<dbReference type="InterPro" id="IPR044926">
    <property type="entry name" value="RGS_subdomain_2"/>
</dbReference>
<dbReference type="GO" id="GO:0005886">
    <property type="term" value="C:plasma membrane"/>
    <property type="evidence" value="ECO:0007669"/>
    <property type="project" value="TreeGrafter"/>
</dbReference>
<dbReference type="PANTHER" id="PTHR46102">
    <property type="entry name" value="AXIN"/>
    <property type="match status" value="1"/>
</dbReference>
<dbReference type="VEuPathDB" id="VectorBase:LDEU007633"/>
<dbReference type="GO" id="GO:0048468">
    <property type="term" value="P:cell development"/>
    <property type="evidence" value="ECO:0007669"/>
    <property type="project" value="TreeGrafter"/>
</dbReference>
<dbReference type="InterPro" id="IPR014936">
    <property type="entry name" value="Axin_b-cat-bd"/>
</dbReference>
<evidence type="ECO:0000256" key="1">
    <source>
        <dbReference type="ARBA" id="ARBA00004496"/>
    </source>
</evidence>
<dbReference type="InterPro" id="IPR036305">
    <property type="entry name" value="RGS_sf"/>
</dbReference>
<dbReference type="AlphaFoldDB" id="A0A443SA21"/>
<dbReference type="GO" id="GO:0031625">
    <property type="term" value="F:ubiquitin protein ligase binding"/>
    <property type="evidence" value="ECO:0007669"/>
    <property type="project" value="TreeGrafter"/>
</dbReference>
<dbReference type="Pfam" id="PF08833">
    <property type="entry name" value="Axin_b-cat_bind"/>
    <property type="match status" value="1"/>
</dbReference>
<gene>
    <name evidence="6" type="ORF">B4U80_13227</name>
</gene>
<feature type="domain" description="RGS" evidence="5">
    <location>
        <begin position="38"/>
        <end position="165"/>
    </location>
</feature>
<dbReference type="GO" id="GO:0030877">
    <property type="term" value="C:beta-catenin destruction complex"/>
    <property type="evidence" value="ECO:0007669"/>
    <property type="project" value="TreeGrafter"/>
</dbReference>
<dbReference type="GO" id="GO:0019901">
    <property type="term" value="F:protein kinase binding"/>
    <property type="evidence" value="ECO:0007669"/>
    <property type="project" value="TreeGrafter"/>
</dbReference>
<dbReference type="Gene3D" id="1.10.167.10">
    <property type="entry name" value="Regulator of G-protein Signalling 4, domain 2"/>
    <property type="match status" value="1"/>
</dbReference>
<protein>
    <recommendedName>
        <fullName evidence="5">RGS domain-containing protein</fullName>
    </recommendedName>
</protein>
<dbReference type="Pfam" id="PF00615">
    <property type="entry name" value="RGS"/>
    <property type="match status" value="1"/>
</dbReference>
<dbReference type="GO" id="GO:0005737">
    <property type="term" value="C:cytoplasm"/>
    <property type="evidence" value="ECO:0007669"/>
    <property type="project" value="UniProtKB-SubCell"/>
</dbReference>
<accession>A0A443SA21</accession>
<reference evidence="6 7" key="1">
    <citation type="journal article" date="2018" name="Gigascience">
        <title>Genomes of trombidid mites reveal novel predicted allergens and laterally-transferred genes associated with secondary metabolism.</title>
        <authorList>
            <person name="Dong X."/>
            <person name="Chaisiri K."/>
            <person name="Xia D."/>
            <person name="Armstrong S.D."/>
            <person name="Fang Y."/>
            <person name="Donnelly M.J."/>
            <person name="Kadowaki T."/>
            <person name="McGarry J.W."/>
            <person name="Darby A.C."/>
            <person name="Makepeace B.L."/>
        </authorList>
    </citation>
    <scope>NUCLEOTIDE SEQUENCE [LARGE SCALE GENOMIC DNA]</scope>
    <source>
        <strain evidence="6">UoL-UT</strain>
    </source>
</reference>
<dbReference type="STRING" id="299467.A0A443SA21"/>
<evidence type="ECO:0000256" key="4">
    <source>
        <dbReference type="SAM" id="MobiDB-lite"/>
    </source>
</evidence>
<comment type="caution">
    <text evidence="6">The sequence shown here is derived from an EMBL/GenBank/DDBJ whole genome shotgun (WGS) entry which is preliminary data.</text>
</comment>
<dbReference type="GO" id="GO:0005634">
    <property type="term" value="C:nucleus"/>
    <property type="evidence" value="ECO:0007669"/>
    <property type="project" value="TreeGrafter"/>
</dbReference>
<dbReference type="OrthoDB" id="10007451at2759"/>
<dbReference type="GO" id="GO:0090090">
    <property type="term" value="P:negative regulation of canonical Wnt signaling pathway"/>
    <property type="evidence" value="ECO:0007669"/>
    <property type="project" value="InterPro"/>
</dbReference>
<dbReference type="GO" id="GO:0032436">
    <property type="term" value="P:positive regulation of proteasomal ubiquitin-dependent protein catabolic process"/>
    <property type="evidence" value="ECO:0007669"/>
    <property type="project" value="TreeGrafter"/>
</dbReference>
<dbReference type="Gene3D" id="1.10.196.10">
    <property type="match status" value="1"/>
</dbReference>
<sequence>MISNRCEQSTSSKAANAHIDSRLIRKDCRTPSFEWTNDFNSFCSEKNRYWLFRAYLVSKRCEHLLDLRTVVKGYKKQCEEGMETDDLFKHAKVIYKKLKANAEWIEHSCLIDTKEAMKRFKKAQTESEQKHILENIFENAKHELEEGLRDSFSNFLHSEKYINFVQSLKKHDKNDDNHRLLEDGNIIVNVMPSSSTDEAPVKPSESEKYSSHRHVVKSEHFHEKVVGTLPTEPKNEGERKIVLDFASKLERMKKEKEDEEKASSTLRKLKRLNGEQFALLPPQLVLDAMKDEIKLTDTSANDASDQSILDDHISRVFSPDNSPITRSRSEFKTLPSNSSLSNPPVVSRDDYMIDGYHNNQVYNEKSYYKKPQQIKLNTYNKCAVLHEHKGGNSYIDSDQPTKDSLKSLYRNNVKSSLMQRAYGDGMSSTNLNMISEESFSQRRQEYEGFVKALPTPMGPGVVSDKIRSKLDANKRFDKRRSIQQPSRVPVKLGLFE</sequence>
<name>A0A443SA21_9ACAR</name>
<feature type="compositionally biased region" description="Low complexity" evidence="4">
    <location>
        <begin position="334"/>
        <end position="346"/>
    </location>
</feature>
<feature type="coiled-coil region" evidence="3">
    <location>
        <begin position="242"/>
        <end position="272"/>
    </location>
</feature>
<evidence type="ECO:0000256" key="3">
    <source>
        <dbReference type="SAM" id="Coils"/>
    </source>
</evidence>
<keyword evidence="2" id="KW-0963">Cytoplasm</keyword>
<dbReference type="SMART" id="SM00315">
    <property type="entry name" value="RGS"/>
    <property type="match status" value="1"/>
</dbReference>
<dbReference type="GO" id="GO:0060090">
    <property type="term" value="F:molecular adaptor activity"/>
    <property type="evidence" value="ECO:0007669"/>
    <property type="project" value="TreeGrafter"/>
</dbReference>
<organism evidence="6 7">
    <name type="scientific">Leptotrombidium deliense</name>
    <dbReference type="NCBI Taxonomy" id="299467"/>
    <lineage>
        <taxon>Eukaryota</taxon>
        <taxon>Metazoa</taxon>
        <taxon>Ecdysozoa</taxon>
        <taxon>Arthropoda</taxon>
        <taxon>Chelicerata</taxon>
        <taxon>Arachnida</taxon>
        <taxon>Acari</taxon>
        <taxon>Acariformes</taxon>
        <taxon>Trombidiformes</taxon>
        <taxon>Prostigmata</taxon>
        <taxon>Anystina</taxon>
        <taxon>Parasitengona</taxon>
        <taxon>Trombiculoidea</taxon>
        <taxon>Trombiculidae</taxon>
        <taxon>Leptotrombidium</taxon>
    </lineage>
</organism>
<evidence type="ECO:0000259" key="5">
    <source>
        <dbReference type="PROSITE" id="PS50132"/>
    </source>
</evidence>
<dbReference type="GO" id="GO:0008013">
    <property type="term" value="F:beta-catenin binding"/>
    <property type="evidence" value="ECO:0007669"/>
    <property type="project" value="TreeGrafter"/>
</dbReference>
<dbReference type="InterPro" id="IPR016137">
    <property type="entry name" value="RGS"/>
</dbReference>
<dbReference type="InterPro" id="IPR024066">
    <property type="entry name" value="RGS_subdom1/3"/>
</dbReference>
<dbReference type="SUPFAM" id="SSF48097">
    <property type="entry name" value="Regulator of G-protein signaling, RGS"/>
    <property type="match status" value="1"/>
</dbReference>
<evidence type="ECO:0000313" key="6">
    <source>
        <dbReference type="EMBL" id="RWS24406.1"/>
    </source>
</evidence>
<dbReference type="PROSITE" id="PS50132">
    <property type="entry name" value="RGS"/>
    <property type="match status" value="1"/>
</dbReference>
<keyword evidence="3" id="KW-0175">Coiled coil</keyword>
<keyword evidence="7" id="KW-1185">Reference proteome</keyword>
<dbReference type="PANTHER" id="PTHR46102:SF2">
    <property type="entry name" value="AXIN"/>
    <property type="match status" value="1"/>
</dbReference>
<dbReference type="InterPro" id="IPR043581">
    <property type="entry name" value="Axin-like"/>
</dbReference>
<feature type="region of interest" description="Disordered" evidence="4">
    <location>
        <begin position="320"/>
        <end position="346"/>
    </location>
</feature>
<evidence type="ECO:0000256" key="2">
    <source>
        <dbReference type="ARBA" id="ARBA00022490"/>
    </source>
</evidence>
<evidence type="ECO:0000313" key="7">
    <source>
        <dbReference type="Proteomes" id="UP000288716"/>
    </source>
</evidence>